<dbReference type="PROSITE" id="PS50889">
    <property type="entry name" value="S4"/>
    <property type="match status" value="1"/>
</dbReference>
<evidence type="ECO:0000256" key="3">
    <source>
        <dbReference type="ARBA" id="ARBA00023235"/>
    </source>
</evidence>
<dbReference type="NCBIfam" id="TIGR00093">
    <property type="entry name" value="pseudouridine synthase"/>
    <property type="match status" value="1"/>
</dbReference>
<dbReference type="FunFam" id="3.30.70.1560:FF:000001">
    <property type="entry name" value="Pseudouridine synthase"/>
    <property type="match status" value="1"/>
</dbReference>
<sequence>MDLETLLFSQGFGSRRQCRGIVAEGRVRIAGVVRDDPHADLPVTPGLEFEVDDHLWPYREKAYIALNKPAGYECSRDPQHHLSVFHLLPPQFVERGVQSVGRLDQDTTGLLLLSDDGAFVHAFTSPKRKVPKVYLATVRHPLDDAQLSKLREGVLLHGESKPSAALAAVRRDERLVELTVLEGKYHQVKRMVAAAGNRVEKLHRERVGGYALPGTLAEGAWRWLDEADLAALRREPDTTP</sequence>
<dbReference type="Pfam" id="PF01479">
    <property type="entry name" value="S4"/>
    <property type="match status" value="1"/>
</dbReference>
<dbReference type="EC" id="5.4.99.-" evidence="7"/>
<dbReference type="Proteomes" id="UP001055111">
    <property type="component" value="Unassembled WGS sequence"/>
</dbReference>
<feature type="domain" description="Pseudouridine synthase RsuA/RluA-like" evidence="8">
    <location>
        <begin position="63"/>
        <end position="194"/>
    </location>
</feature>
<accession>A0AA37I7P4</accession>
<keyword evidence="2 6" id="KW-0694">RNA-binding</keyword>
<dbReference type="InterPro" id="IPR018496">
    <property type="entry name" value="PsdUridine_synth_RsuA/RluB_CS"/>
</dbReference>
<protein>
    <recommendedName>
        <fullName evidence="7">Pseudouridine synthase</fullName>
        <ecNumber evidence="7">5.4.99.-</ecNumber>
    </recommendedName>
</protein>
<evidence type="ECO:0000256" key="5">
    <source>
        <dbReference type="ARBA" id="ARBA00037590"/>
    </source>
</evidence>
<name>A0AA37I7P4_9BURK</name>
<dbReference type="EMBL" id="BPUS01000001">
    <property type="protein sequence ID" value="GJH23583.1"/>
    <property type="molecule type" value="Genomic_DNA"/>
</dbReference>
<evidence type="ECO:0000259" key="9">
    <source>
        <dbReference type="Pfam" id="PF01479"/>
    </source>
</evidence>
<comment type="catalytic activity">
    <reaction evidence="4">
        <text>uridine(516) in 16S rRNA = pseudouridine(516) in 16S rRNA</text>
        <dbReference type="Rhea" id="RHEA:38867"/>
        <dbReference type="Rhea" id="RHEA-COMP:10089"/>
        <dbReference type="Rhea" id="RHEA-COMP:10090"/>
        <dbReference type="ChEBI" id="CHEBI:65314"/>
        <dbReference type="ChEBI" id="CHEBI:65315"/>
        <dbReference type="EC" id="5.4.99.19"/>
    </reaction>
</comment>
<feature type="domain" description="RNA-binding S4" evidence="9">
    <location>
        <begin position="3"/>
        <end position="38"/>
    </location>
</feature>
<dbReference type="InterPro" id="IPR036986">
    <property type="entry name" value="S4_RNA-bd_sf"/>
</dbReference>
<proteinExistence type="inferred from homology"/>
<comment type="function">
    <text evidence="5">Responsible for synthesis of pseudouridine from uracil-516 in 16S ribosomal RNA.</text>
</comment>
<dbReference type="GO" id="GO:0003723">
    <property type="term" value="F:RNA binding"/>
    <property type="evidence" value="ECO:0007669"/>
    <property type="project" value="UniProtKB-KW"/>
</dbReference>
<evidence type="ECO:0000259" key="8">
    <source>
        <dbReference type="Pfam" id="PF00849"/>
    </source>
</evidence>
<dbReference type="RefSeq" id="WP_238209945.1">
    <property type="nucleotide sequence ID" value="NZ_BPUS01000001.1"/>
</dbReference>
<dbReference type="AlphaFoldDB" id="A0AA37I7P4"/>
<organism evidence="10 11">
    <name type="scientific">Caballeronia novacaledonica</name>
    <dbReference type="NCBI Taxonomy" id="1544861"/>
    <lineage>
        <taxon>Bacteria</taxon>
        <taxon>Pseudomonadati</taxon>
        <taxon>Pseudomonadota</taxon>
        <taxon>Betaproteobacteria</taxon>
        <taxon>Burkholderiales</taxon>
        <taxon>Burkholderiaceae</taxon>
        <taxon>Caballeronia</taxon>
    </lineage>
</organism>
<evidence type="ECO:0000256" key="4">
    <source>
        <dbReference type="ARBA" id="ARBA00036749"/>
    </source>
</evidence>
<dbReference type="GO" id="GO:0160136">
    <property type="term" value="F:16S rRNA pseudouridine(516) synthase activity"/>
    <property type="evidence" value="ECO:0007669"/>
    <property type="project" value="UniProtKB-EC"/>
</dbReference>
<evidence type="ECO:0000313" key="10">
    <source>
        <dbReference type="EMBL" id="GJH23583.1"/>
    </source>
</evidence>
<dbReference type="InterPro" id="IPR020103">
    <property type="entry name" value="PsdUridine_synth_cat_dom_sf"/>
</dbReference>
<keyword evidence="3 7" id="KW-0413">Isomerase</keyword>
<comment type="similarity">
    <text evidence="1 7">Belongs to the pseudouridine synthase RsuA family.</text>
</comment>
<dbReference type="Gene3D" id="3.10.290.10">
    <property type="entry name" value="RNA-binding S4 domain"/>
    <property type="match status" value="1"/>
</dbReference>
<reference evidence="10" key="1">
    <citation type="submission" date="2022-09" db="EMBL/GenBank/DDBJ databases">
        <title>Isolation and characterization of 3-chlorobenzoate degrading bacteria from soils in Shizuoka.</title>
        <authorList>
            <person name="Ifat A."/>
            <person name="Ogawa N."/>
            <person name="Kimbara K."/>
            <person name="Moriuchi R."/>
            <person name="Dohra H."/>
            <person name="Shintani M."/>
        </authorList>
    </citation>
    <scope>NUCLEOTIDE SEQUENCE</scope>
    <source>
        <strain evidence="10">19CS4-2</strain>
    </source>
</reference>
<dbReference type="InterPro" id="IPR042092">
    <property type="entry name" value="PsdUridine_s_RsuA/RluB/E/F_cat"/>
</dbReference>
<dbReference type="InterPro" id="IPR006145">
    <property type="entry name" value="PsdUridine_synth_RsuA/RluA"/>
</dbReference>
<evidence type="ECO:0000256" key="7">
    <source>
        <dbReference type="RuleBase" id="RU003887"/>
    </source>
</evidence>
<gene>
    <name evidence="10" type="ORF">CBA19CS42_03725</name>
</gene>
<dbReference type="GO" id="GO:0005829">
    <property type="term" value="C:cytosol"/>
    <property type="evidence" value="ECO:0007669"/>
    <property type="project" value="UniProtKB-ARBA"/>
</dbReference>
<dbReference type="CDD" id="cd02553">
    <property type="entry name" value="PseudoU_synth_RsuA"/>
    <property type="match status" value="1"/>
</dbReference>
<evidence type="ECO:0000256" key="6">
    <source>
        <dbReference type="PROSITE-ProRule" id="PRU00182"/>
    </source>
</evidence>
<dbReference type="InterPro" id="IPR020094">
    <property type="entry name" value="TruA/RsuA/RluB/E/F_N"/>
</dbReference>
<comment type="caution">
    <text evidence="10">The sequence shown here is derived from an EMBL/GenBank/DDBJ whole genome shotgun (WGS) entry which is preliminary data.</text>
</comment>
<dbReference type="InterPro" id="IPR000748">
    <property type="entry name" value="PsdUridine_synth_RsuA/RluB/E/F"/>
</dbReference>
<evidence type="ECO:0000313" key="11">
    <source>
        <dbReference type="Proteomes" id="UP001055111"/>
    </source>
</evidence>
<dbReference type="SUPFAM" id="SSF55174">
    <property type="entry name" value="Alpha-L RNA-binding motif"/>
    <property type="match status" value="1"/>
</dbReference>
<dbReference type="GO" id="GO:0000455">
    <property type="term" value="P:enzyme-directed rRNA pseudouridine synthesis"/>
    <property type="evidence" value="ECO:0007669"/>
    <property type="project" value="UniProtKB-ARBA"/>
</dbReference>
<dbReference type="Gene3D" id="3.30.70.1560">
    <property type="entry name" value="Alpha-L RNA-binding motif"/>
    <property type="match status" value="1"/>
</dbReference>
<dbReference type="PANTHER" id="PTHR47683:SF4">
    <property type="entry name" value="PSEUDOURIDINE SYNTHASE"/>
    <property type="match status" value="1"/>
</dbReference>
<dbReference type="InterPro" id="IPR050343">
    <property type="entry name" value="RsuA_PseudoU_synthase"/>
</dbReference>
<dbReference type="SUPFAM" id="SSF55120">
    <property type="entry name" value="Pseudouridine synthase"/>
    <property type="match status" value="1"/>
</dbReference>
<evidence type="ECO:0000256" key="1">
    <source>
        <dbReference type="ARBA" id="ARBA00008348"/>
    </source>
</evidence>
<dbReference type="Pfam" id="PF00849">
    <property type="entry name" value="PseudoU_synth_2"/>
    <property type="match status" value="1"/>
</dbReference>
<evidence type="ECO:0000256" key="2">
    <source>
        <dbReference type="ARBA" id="ARBA00022884"/>
    </source>
</evidence>
<dbReference type="InterPro" id="IPR002942">
    <property type="entry name" value="S4_RNA-bd"/>
</dbReference>
<dbReference type="CDD" id="cd00165">
    <property type="entry name" value="S4"/>
    <property type="match status" value="1"/>
</dbReference>
<dbReference type="Gene3D" id="3.30.70.580">
    <property type="entry name" value="Pseudouridine synthase I, catalytic domain, N-terminal subdomain"/>
    <property type="match status" value="1"/>
</dbReference>
<dbReference type="PANTHER" id="PTHR47683">
    <property type="entry name" value="PSEUDOURIDINE SYNTHASE FAMILY PROTEIN-RELATED"/>
    <property type="match status" value="1"/>
</dbReference>
<dbReference type="PROSITE" id="PS01149">
    <property type="entry name" value="PSI_RSU"/>
    <property type="match status" value="1"/>
</dbReference>